<accession>A0A561BVN4</accession>
<dbReference type="AlphaFoldDB" id="A0A561BVN4"/>
<evidence type="ECO:0000313" key="1">
    <source>
        <dbReference type="EMBL" id="TWD82950.1"/>
    </source>
</evidence>
<organism evidence="1 2">
    <name type="scientific">Kribbella amoyensis</name>
    <dbReference type="NCBI Taxonomy" id="996641"/>
    <lineage>
        <taxon>Bacteria</taxon>
        <taxon>Bacillati</taxon>
        <taxon>Actinomycetota</taxon>
        <taxon>Actinomycetes</taxon>
        <taxon>Propionibacteriales</taxon>
        <taxon>Kribbellaceae</taxon>
        <taxon>Kribbella</taxon>
    </lineage>
</organism>
<comment type="caution">
    <text evidence="1">The sequence shown here is derived from an EMBL/GenBank/DDBJ whole genome shotgun (WGS) entry which is preliminary data.</text>
</comment>
<keyword evidence="2" id="KW-1185">Reference proteome</keyword>
<dbReference type="EMBL" id="VIVK01000001">
    <property type="protein sequence ID" value="TWD82950.1"/>
    <property type="molecule type" value="Genomic_DNA"/>
</dbReference>
<reference evidence="1 2" key="1">
    <citation type="submission" date="2019-06" db="EMBL/GenBank/DDBJ databases">
        <title>Sequencing the genomes of 1000 actinobacteria strains.</title>
        <authorList>
            <person name="Klenk H.-P."/>
        </authorList>
    </citation>
    <scope>NUCLEOTIDE SEQUENCE [LARGE SCALE GENOMIC DNA]</scope>
    <source>
        <strain evidence="1 2">DSM 24683</strain>
    </source>
</reference>
<evidence type="ECO:0000313" key="2">
    <source>
        <dbReference type="Proteomes" id="UP000318380"/>
    </source>
</evidence>
<proteinExistence type="predicted"/>
<gene>
    <name evidence="1" type="ORF">FB561_4100</name>
</gene>
<protein>
    <submittedName>
        <fullName evidence="1">Uncharacterized protein</fullName>
    </submittedName>
</protein>
<dbReference type="Proteomes" id="UP000318380">
    <property type="component" value="Unassembled WGS sequence"/>
</dbReference>
<name>A0A561BVN4_9ACTN</name>
<sequence>MKAPAKSTRAALAKAGNGGNWLIEVDHSVNQYKKYGWYRAGEVADVSTVAKSVELRAAQPKVVFDVCIDSAKTQIRFQKDDKPVPIGSRSNPRQRAQATLIFAPPLHQTTAMWFLIDEKSTGEC</sequence>